<comment type="caution">
    <text evidence="2">The sequence shown here is derived from an EMBL/GenBank/DDBJ whole genome shotgun (WGS) entry which is preliminary data.</text>
</comment>
<gene>
    <name evidence="2" type="ORF">MHY01S_06870</name>
</gene>
<evidence type="ECO:0000313" key="2">
    <source>
        <dbReference type="EMBL" id="GEM82521.1"/>
    </source>
</evidence>
<dbReference type="EMBL" id="BJXL01000013">
    <property type="protein sequence ID" value="GEM82521.1"/>
    <property type="molecule type" value="Genomic_DNA"/>
</dbReference>
<sequence length="118" mass="13757">MKAETFGMVFFAVTALIVLIPTWLMPVLKRRRQERELLALDRMYRFARKHNTFVRNHLGVRYVVVLGQQGFYYMLAGQFVSRERLLKALGEEHEKQLLKAEAEESRHGPTVNLITIPA</sequence>
<accession>A0A511QYQ3</accession>
<proteinExistence type="predicted"/>
<dbReference type="RefSeq" id="WP_119339330.1">
    <property type="nucleotide sequence ID" value="NZ_BJXL01000013.1"/>
</dbReference>
<dbReference type="AlphaFoldDB" id="A0A511QYQ3"/>
<keyword evidence="1" id="KW-1133">Transmembrane helix</keyword>
<dbReference type="OrthoDB" id="26323at2"/>
<keyword evidence="1" id="KW-0472">Membrane</keyword>
<protein>
    <submittedName>
        <fullName evidence="2">Uncharacterized protein</fullName>
    </submittedName>
</protein>
<dbReference type="Proteomes" id="UP000321197">
    <property type="component" value="Unassembled WGS sequence"/>
</dbReference>
<evidence type="ECO:0000313" key="3">
    <source>
        <dbReference type="Proteomes" id="UP000321197"/>
    </source>
</evidence>
<evidence type="ECO:0000256" key="1">
    <source>
        <dbReference type="SAM" id="Phobius"/>
    </source>
</evidence>
<name>A0A511QYQ3_9DEIN</name>
<feature type="transmembrane region" description="Helical" evidence="1">
    <location>
        <begin position="6"/>
        <end position="28"/>
    </location>
</feature>
<organism evidence="2 3">
    <name type="scientific">Meiothermus hypogaeus NBRC 106114</name>
    <dbReference type="NCBI Taxonomy" id="1227553"/>
    <lineage>
        <taxon>Bacteria</taxon>
        <taxon>Thermotogati</taxon>
        <taxon>Deinococcota</taxon>
        <taxon>Deinococci</taxon>
        <taxon>Thermales</taxon>
        <taxon>Thermaceae</taxon>
        <taxon>Meiothermus</taxon>
    </lineage>
</organism>
<keyword evidence="1" id="KW-0812">Transmembrane</keyword>
<reference evidence="2 3" key="1">
    <citation type="submission" date="2019-07" db="EMBL/GenBank/DDBJ databases">
        <title>Whole genome shotgun sequence of Meiothermus hypogaeus NBRC 106114.</title>
        <authorList>
            <person name="Hosoyama A."/>
            <person name="Uohara A."/>
            <person name="Ohji S."/>
            <person name="Ichikawa N."/>
        </authorList>
    </citation>
    <scope>NUCLEOTIDE SEQUENCE [LARGE SCALE GENOMIC DNA]</scope>
    <source>
        <strain evidence="2 3">NBRC 106114</strain>
    </source>
</reference>